<dbReference type="InterPro" id="IPR000277">
    <property type="entry name" value="Cys/Met-Metab_PyrdxlP-dep_enz"/>
</dbReference>
<dbReference type="SUPFAM" id="SSF53383">
    <property type="entry name" value="PLP-dependent transferases"/>
    <property type="match status" value="1"/>
</dbReference>
<dbReference type="Pfam" id="PF01053">
    <property type="entry name" value="Cys_Met_Meta_PP"/>
    <property type="match status" value="2"/>
</dbReference>
<accession>A0A9D4U0M0</accession>
<keyword evidence="7" id="KW-1185">Reference proteome</keyword>
<dbReference type="InterPro" id="IPR015421">
    <property type="entry name" value="PyrdxlP-dep_Trfase_major"/>
</dbReference>
<dbReference type="InterPro" id="IPR015422">
    <property type="entry name" value="PyrdxlP-dep_Trfase_small"/>
</dbReference>
<evidence type="ECO:0000256" key="3">
    <source>
        <dbReference type="ARBA" id="ARBA00022898"/>
    </source>
</evidence>
<evidence type="ECO:0000256" key="5">
    <source>
        <dbReference type="RuleBase" id="RU362118"/>
    </source>
</evidence>
<dbReference type="EMBL" id="JABFUD020000025">
    <property type="protein sequence ID" value="KAI5059269.1"/>
    <property type="molecule type" value="Genomic_DNA"/>
</dbReference>
<comment type="cofactor">
    <cofactor evidence="1 5">
        <name>pyridoxal 5'-phosphate</name>
        <dbReference type="ChEBI" id="CHEBI:597326"/>
    </cofactor>
</comment>
<evidence type="ECO:0000256" key="2">
    <source>
        <dbReference type="ARBA" id="ARBA00009077"/>
    </source>
</evidence>
<dbReference type="PANTHER" id="PTHR11808">
    <property type="entry name" value="TRANS-SULFURATION ENZYME FAMILY MEMBER"/>
    <property type="match status" value="1"/>
</dbReference>
<sequence length="371" mass="39729">MEDTVQKHGQDATICCHAGALATHCSNRGGGYSGKKAIWQASVYDFESLEDFEDASFVYRRYGCPNAEELGAAVASLEGAEAGLATSTGMGAIIAAVMSICKQGDLIIVNPDVYGVTYEFFKTDMERFGIEVLFESIFEAHILENILQKNLGEPSMGMIKRSVVVFLESITNPLVKVADISAIAKLCKNYAAMLVVDNTMATPMRMKPLLEGANLVVHSATKYLGGHDDLMAGVVVGSSTLVKQAALLAKRWGLTSAPFDAWLAIRGIHTLQIRMQRSWHSAETLSRQCLASGLALRVLSTSMCAILCIEVQGGLEGVKRAIKAFSLIQLSPSFGGTSTTVSHSATSSHKSLGVDLRRKLGISDGLLAAFN</sequence>
<name>A0A9D4U0M0_ADICA</name>
<proteinExistence type="inferred from homology"/>
<dbReference type="Gene3D" id="3.90.1150.10">
    <property type="entry name" value="Aspartate Aminotransferase, domain 1"/>
    <property type="match status" value="1"/>
</dbReference>
<dbReference type="GO" id="GO:0016846">
    <property type="term" value="F:carbon-sulfur lyase activity"/>
    <property type="evidence" value="ECO:0007669"/>
    <property type="project" value="TreeGrafter"/>
</dbReference>
<dbReference type="GO" id="GO:0030170">
    <property type="term" value="F:pyridoxal phosphate binding"/>
    <property type="evidence" value="ECO:0007669"/>
    <property type="project" value="InterPro"/>
</dbReference>
<dbReference type="GO" id="GO:0005737">
    <property type="term" value="C:cytoplasm"/>
    <property type="evidence" value="ECO:0007669"/>
    <property type="project" value="TreeGrafter"/>
</dbReference>
<reference evidence="6" key="1">
    <citation type="submission" date="2021-01" db="EMBL/GenBank/DDBJ databases">
        <title>Adiantum capillus-veneris genome.</title>
        <authorList>
            <person name="Fang Y."/>
            <person name="Liao Q."/>
        </authorList>
    </citation>
    <scope>NUCLEOTIDE SEQUENCE</scope>
    <source>
        <strain evidence="6">H3</strain>
        <tissue evidence="6">Leaf</tissue>
    </source>
</reference>
<comment type="similarity">
    <text evidence="2 5">Belongs to the trans-sulfuration enzymes family.</text>
</comment>
<comment type="caution">
    <text evidence="6">The sequence shown here is derived from an EMBL/GenBank/DDBJ whole genome shotgun (WGS) entry which is preliminary data.</text>
</comment>
<protein>
    <recommendedName>
        <fullName evidence="8">Cystathionine beta-lyase</fullName>
    </recommendedName>
</protein>
<dbReference type="PIRSF" id="PIRSF001434">
    <property type="entry name" value="CGS"/>
    <property type="match status" value="1"/>
</dbReference>
<dbReference type="InterPro" id="IPR015424">
    <property type="entry name" value="PyrdxlP-dep_Trfase"/>
</dbReference>
<evidence type="ECO:0000313" key="6">
    <source>
        <dbReference type="EMBL" id="KAI5059269.1"/>
    </source>
</evidence>
<keyword evidence="3 4" id="KW-0663">Pyridoxal phosphate</keyword>
<feature type="modified residue" description="N6-(pyridoxal phosphate)lysine" evidence="4">
    <location>
        <position position="222"/>
    </location>
</feature>
<dbReference type="Gene3D" id="3.40.640.10">
    <property type="entry name" value="Type I PLP-dependent aspartate aminotransferase-like (Major domain)"/>
    <property type="match status" value="1"/>
</dbReference>
<dbReference type="OrthoDB" id="3512640at2759"/>
<dbReference type="AlphaFoldDB" id="A0A9D4U0M0"/>
<evidence type="ECO:0000256" key="4">
    <source>
        <dbReference type="PIRSR" id="PIRSR001434-2"/>
    </source>
</evidence>
<evidence type="ECO:0000313" key="7">
    <source>
        <dbReference type="Proteomes" id="UP000886520"/>
    </source>
</evidence>
<dbReference type="FunFam" id="3.40.640.10:FF:000046">
    <property type="entry name" value="Cystathionine gamma-lyase"/>
    <property type="match status" value="1"/>
</dbReference>
<evidence type="ECO:0000256" key="1">
    <source>
        <dbReference type="ARBA" id="ARBA00001933"/>
    </source>
</evidence>
<evidence type="ECO:0008006" key="8">
    <source>
        <dbReference type="Google" id="ProtNLM"/>
    </source>
</evidence>
<gene>
    <name evidence="6" type="ORF">GOP47_0025588</name>
</gene>
<dbReference type="GO" id="GO:0019346">
    <property type="term" value="P:transsulfuration"/>
    <property type="evidence" value="ECO:0007669"/>
    <property type="project" value="InterPro"/>
</dbReference>
<organism evidence="6 7">
    <name type="scientific">Adiantum capillus-veneris</name>
    <name type="common">Maidenhair fern</name>
    <dbReference type="NCBI Taxonomy" id="13818"/>
    <lineage>
        <taxon>Eukaryota</taxon>
        <taxon>Viridiplantae</taxon>
        <taxon>Streptophyta</taxon>
        <taxon>Embryophyta</taxon>
        <taxon>Tracheophyta</taxon>
        <taxon>Polypodiopsida</taxon>
        <taxon>Polypodiidae</taxon>
        <taxon>Polypodiales</taxon>
        <taxon>Pteridineae</taxon>
        <taxon>Pteridaceae</taxon>
        <taxon>Vittarioideae</taxon>
        <taxon>Adiantum</taxon>
    </lineage>
</organism>
<dbReference type="Proteomes" id="UP000886520">
    <property type="component" value="Chromosome 25"/>
</dbReference>
<dbReference type="PANTHER" id="PTHR11808:SF89">
    <property type="entry name" value="METHIONINE GAMMA-LYASE"/>
    <property type="match status" value="1"/>
</dbReference>